<evidence type="ECO:0000256" key="1">
    <source>
        <dbReference type="SAM" id="Phobius"/>
    </source>
</evidence>
<protein>
    <submittedName>
        <fullName evidence="2">Uncharacterized protein</fullName>
    </submittedName>
</protein>
<feature type="transmembrane region" description="Helical" evidence="1">
    <location>
        <begin position="12"/>
        <end position="33"/>
    </location>
</feature>
<dbReference type="EMBL" id="BART01028625">
    <property type="protein sequence ID" value="GAG91592.1"/>
    <property type="molecule type" value="Genomic_DNA"/>
</dbReference>
<dbReference type="AlphaFoldDB" id="X1CES3"/>
<name>X1CES3_9ZZZZ</name>
<reference evidence="2" key="1">
    <citation type="journal article" date="2014" name="Front. Microbiol.">
        <title>High frequency of phylogenetically diverse reductive dehalogenase-homologous genes in deep subseafloor sedimentary metagenomes.</title>
        <authorList>
            <person name="Kawai M."/>
            <person name="Futagami T."/>
            <person name="Toyoda A."/>
            <person name="Takaki Y."/>
            <person name="Nishi S."/>
            <person name="Hori S."/>
            <person name="Arai W."/>
            <person name="Tsubouchi T."/>
            <person name="Morono Y."/>
            <person name="Uchiyama I."/>
            <person name="Ito T."/>
            <person name="Fujiyama A."/>
            <person name="Inagaki F."/>
            <person name="Takami H."/>
        </authorList>
    </citation>
    <scope>NUCLEOTIDE SEQUENCE</scope>
    <source>
        <strain evidence="2">Expedition CK06-06</strain>
    </source>
</reference>
<organism evidence="2">
    <name type="scientific">marine sediment metagenome</name>
    <dbReference type="NCBI Taxonomy" id="412755"/>
    <lineage>
        <taxon>unclassified sequences</taxon>
        <taxon>metagenomes</taxon>
        <taxon>ecological metagenomes</taxon>
    </lineage>
</organism>
<keyword evidence="1" id="KW-0812">Transmembrane</keyword>
<keyword evidence="1" id="KW-0472">Membrane</keyword>
<accession>X1CES3</accession>
<gene>
    <name evidence="2" type="ORF">S01H4_50417</name>
</gene>
<comment type="caution">
    <text evidence="2">The sequence shown here is derived from an EMBL/GenBank/DDBJ whole genome shotgun (WGS) entry which is preliminary data.</text>
</comment>
<sequence length="43" mass="4766">MKDPKQSYGVYVRSGMLVSLIMTICAFVFVPTIEVQPCEDPGD</sequence>
<evidence type="ECO:0000313" key="2">
    <source>
        <dbReference type="EMBL" id="GAG91592.1"/>
    </source>
</evidence>
<proteinExistence type="predicted"/>
<keyword evidence="1" id="KW-1133">Transmembrane helix</keyword>